<evidence type="ECO:0000313" key="3">
    <source>
        <dbReference type="Proteomes" id="UP000056905"/>
    </source>
</evidence>
<dbReference type="EMBL" id="CP013002">
    <property type="protein sequence ID" value="ALL13577.1"/>
    <property type="molecule type" value="Genomic_DNA"/>
</dbReference>
<reference evidence="2 3" key="1">
    <citation type="submission" date="2015-10" db="EMBL/GenBank/DDBJ databases">
        <title>Conservation of the essential genome among Caulobacter and Brevundimonas species.</title>
        <authorList>
            <person name="Scott D."/>
            <person name="Ely B."/>
        </authorList>
    </citation>
    <scope>NUCLEOTIDE SEQUENCE [LARGE SCALE GENOMIC DNA]</scope>
    <source>
        <strain evidence="2 3">CB4</strain>
    </source>
</reference>
<dbReference type="InterPro" id="IPR035924">
    <property type="entry name" value="FlaG-like_sf"/>
</dbReference>
<dbReference type="STRING" id="69395.AQ619_09555"/>
<evidence type="ECO:0000256" key="1">
    <source>
        <dbReference type="SAM" id="MobiDB-lite"/>
    </source>
</evidence>
<organism evidence="2 3">
    <name type="scientific">Caulobacter henricii</name>
    <dbReference type="NCBI Taxonomy" id="69395"/>
    <lineage>
        <taxon>Bacteria</taxon>
        <taxon>Pseudomonadati</taxon>
        <taxon>Pseudomonadota</taxon>
        <taxon>Alphaproteobacteria</taxon>
        <taxon>Caulobacterales</taxon>
        <taxon>Caulobacteraceae</taxon>
        <taxon>Caulobacter</taxon>
    </lineage>
</organism>
<accession>A0A0P0P0K7</accession>
<name>A0A0P0P0K7_9CAUL</name>
<gene>
    <name evidence="2" type="ORF">AQ619_09555</name>
</gene>
<dbReference type="AlphaFoldDB" id="A0A0P0P0K7"/>
<dbReference type="SUPFAM" id="SSF160214">
    <property type="entry name" value="FlaG-like"/>
    <property type="match status" value="1"/>
</dbReference>
<feature type="region of interest" description="Disordered" evidence="1">
    <location>
        <begin position="1"/>
        <end position="48"/>
    </location>
</feature>
<dbReference type="Proteomes" id="UP000056905">
    <property type="component" value="Chromosome"/>
</dbReference>
<proteinExistence type="predicted"/>
<dbReference type="KEGG" id="chq:AQ619_09555"/>
<protein>
    <recommendedName>
        <fullName evidence="4">Flagellar protein FlaG</fullName>
    </recommendedName>
</protein>
<evidence type="ECO:0000313" key="2">
    <source>
        <dbReference type="EMBL" id="ALL13577.1"/>
    </source>
</evidence>
<sequence>METKAALSAPAADPVPTSPYTKLNAPETSAGDVGVSEARKDAPVEHQPGDLRLVIEQDEDSGAFIYKTVDRRTGETLQVLPREDVLKLKHAASYDPGAVYDGLT</sequence>
<feature type="compositionally biased region" description="Basic and acidic residues" evidence="1">
    <location>
        <begin position="37"/>
        <end position="48"/>
    </location>
</feature>
<keyword evidence="3" id="KW-1185">Reference proteome</keyword>
<evidence type="ECO:0008006" key="4">
    <source>
        <dbReference type="Google" id="ProtNLM"/>
    </source>
</evidence>